<evidence type="ECO:0000259" key="1">
    <source>
        <dbReference type="Pfam" id="PF01996"/>
    </source>
</evidence>
<dbReference type="RefSeq" id="WP_027309333.1">
    <property type="nucleotide sequence ID" value="NZ_FQVG01000073.1"/>
</dbReference>
<name>A0A1M5BIN4_9CLOT</name>
<reference evidence="3" key="1">
    <citation type="submission" date="2016-11" db="EMBL/GenBank/DDBJ databases">
        <authorList>
            <person name="Varghese N."/>
            <person name="Submissions S."/>
        </authorList>
    </citation>
    <scope>NUCLEOTIDE SEQUENCE [LARGE SCALE GENOMIC DNA]</scope>
    <source>
        <strain evidence="3">DSM 10124</strain>
    </source>
</reference>
<dbReference type="GO" id="GO:0016874">
    <property type="term" value="F:ligase activity"/>
    <property type="evidence" value="ECO:0007669"/>
    <property type="project" value="UniProtKB-KW"/>
</dbReference>
<dbReference type="Gene3D" id="3.30.1330.100">
    <property type="entry name" value="CofE-like"/>
    <property type="match status" value="1"/>
</dbReference>
<dbReference type="InterPro" id="IPR002847">
    <property type="entry name" value="F420-0_gamma-glut_ligase-dom"/>
</dbReference>
<dbReference type="Pfam" id="PF01996">
    <property type="entry name" value="F420_ligase"/>
    <property type="match status" value="1"/>
</dbReference>
<dbReference type="AlphaFoldDB" id="A0A1M5BIN4"/>
<evidence type="ECO:0000313" key="2">
    <source>
        <dbReference type="EMBL" id="SHF42147.1"/>
    </source>
</evidence>
<protein>
    <submittedName>
        <fullName evidence="2">F420-0:Gamma-glutamyl ligase</fullName>
    </submittedName>
</protein>
<dbReference type="SUPFAM" id="SSF144010">
    <property type="entry name" value="CofE-like"/>
    <property type="match status" value="1"/>
</dbReference>
<organism evidence="2 3">
    <name type="scientific">Caloramator proteoclasticus DSM 10124</name>
    <dbReference type="NCBI Taxonomy" id="1121262"/>
    <lineage>
        <taxon>Bacteria</taxon>
        <taxon>Bacillati</taxon>
        <taxon>Bacillota</taxon>
        <taxon>Clostridia</taxon>
        <taxon>Eubacteriales</taxon>
        <taxon>Clostridiaceae</taxon>
        <taxon>Caloramator</taxon>
    </lineage>
</organism>
<gene>
    <name evidence="2" type="ORF">SAMN02746091_02488</name>
</gene>
<keyword evidence="3" id="KW-1185">Reference proteome</keyword>
<sequence length="233" mass="25718">MDFAANENKELIRQVEEEKYARIPIKTRLIMVGDPIEDIVYEYTKDVLQEGDIVFISEKSVAISQGRAYKMSEIKPSRLAKFLSKFVYKSPHGIGLGIPETMHFAIKECGVIRILFAAFCAAIFTKLFKIKGVFYKIAGPKAASIDGPTSGTIPPFNQYVVLGPKDPDEAAKKISERIGAKVCIVDINDLGGNVLGVSHKDIDKNKIVKILKDNPLGQGHQSTPIGIIRRVSE</sequence>
<feature type="domain" description="Coenzyme F420:L-glutamate ligase-like" evidence="1">
    <location>
        <begin position="25"/>
        <end position="181"/>
    </location>
</feature>
<keyword evidence="2" id="KW-0436">Ligase</keyword>
<proteinExistence type="predicted"/>
<dbReference type="Proteomes" id="UP000184423">
    <property type="component" value="Unassembled WGS sequence"/>
</dbReference>
<dbReference type="EMBL" id="FQVG01000073">
    <property type="protein sequence ID" value="SHF42147.1"/>
    <property type="molecule type" value="Genomic_DNA"/>
</dbReference>
<accession>A0A1M5BIN4</accession>
<evidence type="ECO:0000313" key="3">
    <source>
        <dbReference type="Proteomes" id="UP000184423"/>
    </source>
</evidence>